<dbReference type="KEGG" id="tbl:TBLA_0G02360"/>
<dbReference type="FunCoup" id="I2H724">
    <property type="interactions" value="717"/>
</dbReference>
<dbReference type="PROSITE" id="PS50802">
    <property type="entry name" value="OTU"/>
    <property type="match status" value="1"/>
</dbReference>
<dbReference type="Pfam" id="PF02338">
    <property type="entry name" value="OTU"/>
    <property type="match status" value="1"/>
</dbReference>
<proteinExistence type="predicted"/>
<dbReference type="PANTHER" id="PTHR12419">
    <property type="entry name" value="OTU DOMAIN CONTAINING PROTEIN"/>
    <property type="match status" value="1"/>
</dbReference>
<evidence type="ECO:0000313" key="4">
    <source>
        <dbReference type="Proteomes" id="UP000002866"/>
    </source>
</evidence>
<dbReference type="AlphaFoldDB" id="I2H724"/>
<feature type="compositionally biased region" description="Basic and acidic residues" evidence="1">
    <location>
        <begin position="36"/>
        <end position="49"/>
    </location>
</feature>
<dbReference type="Gene3D" id="3.90.70.80">
    <property type="match status" value="1"/>
</dbReference>
<reference evidence="3 4" key="1">
    <citation type="journal article" date="2011" name="Proc. Natl. Acad. Sci. U.S.A.">
        <title>Evolutionary erosion of yeast sex chromosomes by mating-type switching accidents.</title>
        <authorList>
            <person name="Gordon J.L."/>
            <person name="Armisen D."/>
            <person name="Proux-Wera E."/>
            <person name="Oheigeartaigh S.S."/>
            <person name="Byrne K.P."/>
            <person name="Wolfe K.H."/>
        </authorList>
    </citation>
    <scope>NUCLEOTIDE SEQUENCE [LARGE SCALE GENOMIC DNA]</scope>
    <source>
        <strain evidence="4">ATCC 34711 / CBS 6284 / DSM 70876 / NBRC 10599 / NRRL Y-10934 / UCD 77-7</strain>
    </source>
</reference>
<dbReference type="InterPro" id="IPR038765">
    <property type="entry name" value="Papain-like_cys_pep_sf"/>
</dbReference>
<protein>
    <recommendedName>
        <fullName evidence="2">OTU domain-containing protein</fullName>
    </recommendedName>
</protein>
<dbReference type="SUPFAM" id="SSF54001">
    <property type="entry name" value="Cysteine proteinases"/>
    <property type="match status" value="1"/>
</dbReference>
<dbReference type="OrthoDB" id="415023at2759"/>
<dbReference type="EMBL" id="HE806322">
    <property type="protein sequence ID" value="CCH62176.1"/>
    <property type="molecule type" value="Genomic_DNA"/>
</dbReference>
<dbReference type="RefSeq" id="XP_004181695.1">
    <property type="nucleotide sequence ID" value="XM_004181647.1"/>
</dbReference>
<feature type="compositionally biased region" description="Basic and acidic residues" evidence="1">
    <location>
        <begin position="1"/>
        <end position="25"/>
    </location>
</feature>
<feature type="domain" description="OTU" evidence="2">
    <location>
        <begin position="109"/>
        <end position="243"/>
    </location>
</feature>
<accession>I2H724</accession>
<dbReference type="PANTHER" id="PTHR12419:SF10">
    <property type="entry name" value="DEUBIQUITINASE OTUD6B"/>
    <property type="match status" value="1"/>
</dbReference>
<evidence type="ECO:0000256" key="1">
    <source>
        <dbReference type="SAM" id="MobiDB-lite"/>
    </source>
</evidence>
<sequence length="246" mass="28752">MMMELQRKHEDERYNFHVENERDITEVPEANESEPEISKQESETPKAKTEVQTNVPTPGKKRRNRQKERLAKREAEIARIKQEALQETTIDYGKIERDQIDMKLAKLQMKEHDVKPDGHCLFASILHQLQINDLVNETNDDIYKLRGLIGDHILANKDDFLPYLIDEGDDINSYVKSIKETAKWGGDVEIMAVCQLYDCQVCIMMSEQQDPIVFNDKGKNVINLVYFKHYYSLGEHYNSIYNDARD</sequence>
<dbReference type="GO" id="GO:0004843">
    <property type="term" value="F:cysteine-type deubiquitinase activity"/>
    <property type="evidence" value="ECO:0007669"/>
    <property type="project" value="TreeGrafter"/>
</dbReference>
<keyword evidence="4" id="KW-1185">Reference proteome</keyword>
<dbReference type="Proteomes" id="UP000002866">
    <property type="component" value="Chromosome 7"/>
</dbReference>
<name>I2H724_HENB6</name>
<dbReference type="HOGENOM" id="CLU_034963_2_0_1"/>
<organism evidence="3 4">
    <name type="scientific">Henningerozyma blattae (strain ATCC 34711 / CBS 6284 / DSM 70876 / NBRC 10599 / NRRL Y-10934 / UCD 77-7)</name>
    <name type="common">Yeast</name>
    <name type="synonym">Tetrapisispora blattae</name>
    <dbReference type="NCBI Taxonomy" id="1071380"/>
    <lineage>
        <taxon>Eukaryota</taxon>
        <taxon>Fungi</taxon>
        <taxon>Dikarya</taxon>
        <taxon>Ascomycota</taxon>
        <taxon>Saccharomycotina</taxon>
        <taxon>Saccharomycetes</taxon>
        <taxon>Saccharomycetales</taxon>
        <taxon>Saccharomycetaceae</taxon>
        <taxon>Henningerozyma</taxon>
    </lineage>
</organism>
<feature type="region of interest" description="Disordered" evidence="1">
    <location>
        <begin position="1"/>
        <end position="72"/>
    </location>
</feature>
<dbReference type="GO" id="GO:0016579">
    <property type="term" value="P:protein deubiquitination"/>
    <property type="evidence" value="ECO:0007669"/>
    <property type="project" value="TreeGrafter"/>
</dbReference>
<gene>
    <name evidence="3" type="primary">TBLA0G02360</name>
    <name evidence="3" type="ORF">TBLA_0G02360</name>
</gene>
<evidence type="ECO:0000313" key="3">
    <source>
        <dbReference type="EMBL" id="CCH62176.1"/>
    </source>
</evidence>
<dbReference type="eggNOG" id="KOG2606">
    <property type="taxonomic scope" value="Eukaryota"/>
</dbReference>
<dbReference type="InterPro" id="IPR049771">
    <property type="entry name" value="OTU2-like_OTU"/>
</dbReference>
<dbReference type="CDD" id="cd22762">
    <property type="entry name" value="OTU_fungi_OTU2-like"/>
    <property type="match status" value="1"/>
</dbReference>
<dbReference type="InterPro" id="IPR003323">
    <property type="entry name" value="OTU_dom"/>
</dbReference>
<evidence type="ECO:0000259" key="2">
    <source>
        <dbReference type="PROSITE" id="PS50802"/>
    </source>
</evidence>
<dbReference type="GeneID" id="14497308"/>
<dbReference type="InParanoid" id="I2H724"/>
<dbReference type="OMA" id="YELGAHY"/>
<dbReference type="STRING" id="1071380.I2H724"/>
<dbReference type="InterPro" id="IPR050704">
    <property type="entry name" value="Peptidase_C85-like"/>
</dbReference>